<keyword evidence="1" id="KW-0472">Membrane</keyword>
<evidence type="ECO:0000256" key="1">
    <source>
        <dbReference type="SAM" id="Phobius"/>
    </source>
</evidence>
<feature type="transmembrane region" description="Helical" evidence="1">
    <location>
        <begin position="12"/>
        <end position="33"/>
    </location>
</feature>
<protein>
    <recommendedName>
        <fullName evidence="3">Tellurite resistance TerB family protein</fullName>
    </recommendedName>
</protein>
<keyword evidence="1" id="KW-0812">Transmembrane</keyword>
<reference evidence="2" key="1">
    <citation type="submission" date="2020-01" db="EMBL/GenBank/DDBJ databases">
        <authorList>
            <person name="Meier V. D."/>
            <person name="Meier V D."/>
        </authorList>
    </citation>
    <scope>NUCLEOTIDE SEQUENCE</scope>
    <source>
        <strain evidence="2">HLG_WM_MAG_08</strain>
    </source>
</reference>
<organism evidence="2">
    <name type="scientific">uncultured Thiotrichaceae bacterium</name>
    <dbReference type="NCBI Taxonomy" id="298394"/>
    <lineage>
        <taxon>Bacteria</taxon>
        <taxon>Pseudomonadati</taxon>
        <taxon>Pseudomonadota</taxon>
        <taxon>Gammaproteobacteria</taxon>
        <taxon>Thiotrichales</taxon>
        <taxon>Thiotrichaceae</taxon>
        <taxon>environmental samples</taxon>
    </lineage>
</organism>
<name>A0A6S6TNR1_9GAMM</name>
<dbReference type="EMBL" id="CACVAV010000275">
    <property type="protein sequence ID" value="CAA6817463.1"/>
    <property type="molecule type" value="Genomic_DNA"/>
</dbReference>
<dbReference type="InterPro" id="IPR007486">
    <property type="entry name" value="YebE"/>
</dbReference>
<dbReference type="AlphaFoldDB" id="A0A6S6TNR1"/>
<accession>A0A6S6TNR1</accession>
<evidence type="ECO:0008006" key="3">
    <source>
        <dbReference type="Google" id="ProtNLM"/>
    </source>
</evidence>
<dbReference type="InterPro" id="IPR029024">
    <property type="entry name" value="TerB-like"/>
</dbReference>
<feature type="transmembrane region" description="Helical" evidence="1">
    <location>
        <begin position="45"/>
        <end position="62"/>
    </location>
</feature>
<evidence type="ECO:0000313" key="2">
    <source>
        <dbReference type="EMBL" id="CAA6817463.1"/>
    </source>
</evidence>
<dbReference type="SUPFAM" id="SSF158682">
    <property type="entry name" value="TerB-like"/>
    <property type="match status" value="1"/>
</dbReference>
<gene>
    <name evidence="2" type="ORF">HELGO_WM19263</name>
</gene>
<keyword evidence="1" id="KW-1133">Transmembrane helix</keyword>
<dbReference type="CDD" id="cd07178">
    <property type="entry name" value="terB_like_YebE"/>
    <property type="match status" value="1"/>
</dbReference>
<proteinExistence type="predicted"/>
<sequence>MVDINKLVGSLLSSGAATGLAGGLAGGFASKMVKKKTVKKMGSTALKVGGVAAVGALAYTAYKRYNESQRVAGSASAVQPVQTQAQATNLATLFAPPADSAFISDKNDQAATDELGLILVRAMIAAARADGRLDAQESQAIFQKIESLGLDSETQTLLVQEMGQPVDMDVIINSASCPEVAAEIYVASLLAIDVDTPAEKSYLAMLAARLQLPPPLVAELENQVSAQKMLA</sequence>
<dbReference type="Gene3D" id="1.10.3680.10">
    <property type="entry name" value="TerB-like"/>
    <property type="match status" value="1"/>
</dbReference>
<dbReference type="Pfam" id="PF04391">
    <property type="entry name" value="DUF533"/>
    <property type="match status" value="1"/>
</dbReference>